<organism evidence="2 3">
    <name type="scientific">Scyliorhinus torazame</name>
    <name type="common">Cloudy catshark</name>
    <name type="synonym">Catulus torazame</name>
    <dbReference type="NCBI Taxonomy" id="75743"/>
    <lineage>
        <taxon>Eukaryota</taxon>
        <taxon>Metazoa</taxon>
        <taxon>Chordata</taxon>
        <taxon>Craniata</taxon>
        <taxon>Vertebrata</taxon>
        <taxon>Chondrichthyes</taxon>
        <taxon>Elasmobranchii</taxon>
        <taxon>Galeomorphii</taxon>
        <taxon>Galeoidea</taxon>
        <taxon>Carcharhiniformes</taxon>
        <taxon>Scyliorhinidae</taxon>
        <taxon>Scyliorhinus</taxon>
    </lineage>
</organism>
<feature type="non-terminal residue" evidence="2">
    <location>
        <position position="1"/>
    </location>
</feature>
<dbReference type="PANTHER" id="PTHR22692">
    <property type="entry name" value="MYOSIN VII, XV"/>
    <property type="match status" value="1"/>
</dbReference>
<dbReference type="EMBL" id="BFAA01020630">
    <property type="protein sequence ID" value="GCB82165.1"/>
    <property type="molecule type" value="Genomic_DNA"/>
</dbReference>
<accession>A0A401Q9W0</accession>
<protein>
    <recommendedName>
        <fullName evidence="1">Unconventional myosin-XV-like domain-containing protein</fullName>
    </recommendedName>
</protein>
<keyword evidence="3" id="KW-1185">Reference proteome</keyword>
<sequence length="189" mass="21747">AIPDCVLYKTETQDCVLYETEILLFMLYKIVIPDCVLYEIEIPDCVLLEIEIPDCVLYEIEISDSVLYEIKIPDCVLYEIDFRTIIRDTYSDSCVRISKEERSKMRDLLAELHVGTDAQLVKDIGLKKRIVVAARDNWSVYFSRLFSVSGDIGSNVDVLSVSHRGIKLLKSVKAVGMNLEYYKVLQSYR</sequence>
<dbReference type="InterPro" id="IPR051567">
    <property type="entry name" value="Unconventional_Myosin_ATPase"/>
</dbReference>
<evidence type="ECO:0000313" key="3">
    <source>
        <dbReference type="Proteomes" id="UP000288216"/>
    </source>
</evidence>
<dbReference type="PANTHER" id="PTHR22692:SF26">
    <property type="entry name" value="SH3 DOMAIN-CONTAINING PROTEIN"/>
    <property type="match status" value="1"/>
</dbReference>
<dbReference type="STRING" id="75743.A0A401Q9W0"/>
<proteinExistence type="predicted"/>
<dbReference type="AlphaFoldDB" id="A0A401Q9W0"/>
<dbReference type="OrthoDB" id="8182952at2759"/>
<dbReference type="Proteomes" id="UP000288216">
    <property type="component" value="Unassembled WGS sequence"/>
</dbReference>
<name>A0A401Q9W0_SCYTO</name>
<reference evidence="2 3" key="1">
    <citation type="journal article" date="2018" name="Nat. Ecol. Evol.">
        <title>Shark genomes provide insights into elasmobranch evolution and the origin of vertebrates.</title>
        <authorList>
            <person name="Hara Y"/>
            <person name="Yamaguchi K"/>
            <person name="Onimaru K"/>
            <person name="Kadota M"/>
            <person name="Koyanagi M"/>
            <person name="Keeley SD"/>
            <person name="Tatsumi K"/>
            <person name="Tanaka K"/>
            <person name="Motone F"/>
            <person name="Kageyama Y"/>
            <person name="Nozu R"/>
            <person name="Adachi N"/>
            <person name="Nishimura O"/>
            <person name="Nakagawa R"/>
            <person name="Tanegashima C"/>
            <person name="Kiyatake I"/>
            <person name="Matsumoto R"/>
            <person name="Murakumo K"/>
            <person name="Nishida K"/>
            <person name="Terakita A"/>
            <person name="Kuratani S"/>
            <person name="Sato K"/>
            <person name="Hyodo S Kuraku.S."/>
        </authorList>
    </citation>
    <scope>NUCLEOTIDE SEQUENCE [LARGE SCALE GENOMIC DNA]</scope>
</reference>
<dbReference type="InterPro" id="IPR059004">
    <property type="entry name" value="MYO15"/>
</dbReference>
<feature type="domain" description="Unconventional myosin-XV-like" evidence="1">
    <location>
        <begin position="82"/>
        <end position="142"/>
    </location>
</feature>
<dbReference type="SUPFAM" id="SSF141571">
    <property type="entry name" value="Pentapeptide repeat-like"/>
    <property type="match status" value="1"/>
</dbReference>
<comment type="caution">
    <text evidence="2">The sequence shown here is derived from an EMBL/GenBank/DDBJ whole genome shotgun (WGS) entry which is preliminary data.</text>
</comment>
<dbReference type="Pfam" id="PF26570">
    <property type="entry name" value="MYO15"/>
    <property type="match status" value="1"/>
</dbReference>
<gene>
    <name evidence="2" type="ORF">scyTo_0021949</name>
</gene>
<evidence type="ECO:0000259" key="1">
    <source>
        <dbReference type="Pfam" id="PF26570"/>
    </source>
</evidence>
<evidence type="ECO:0000313" key="2">
    <source>
        <dbReference type="EMBL" id="GCB82165.1"/>
    </source>
</evidence>